<dbReference type="SUPFAM" id="SSF52540">
    <property type="entry name" value="P-loop containing nucleoside triphosphate hydrolases"/>
    <property type="match status" value="1"/>
</dbReference>
<dbReference type="SMART" id="SM00487">
    <property type="entry name" value="DEXDc"/>
    <property type="match status" value="1"/>
</dbReference>
<dbReference type="SMART" id="SM00490">
    <property type="entry name" value="HELICc"/>
    <property type="match status" value="1"/>
</dbReference>
<dbReference type="InterPro" id="IPR014001">
    <property type="entry name" value="Helicase_ATP-bd"/>
</dbReference>
<comment type="caution">
    <text evidence="8">The sequence shown here is derived from an EMBL/GenBank/DDBJ whole genome shotgun (WGS) entry which is preliminary data.</text>
</comment>
<dbReference type="OMA" id="RRGCDKA"/>
<dbReference type="InterPro" id="IPR012961">
    <property type="entry name" value="Ski2/MTR4_C"/>
</dbReference>
<evidence type="ECO:0000256" key="5">
    <source>
        <dbReference type="SAM" id="MobiDB-lite"/>
    </source>
</evidence>
<keyword evidence="4" id="KW-0067">ATP-binding</keyword>
<protein>
    <recommendedName>
        <fullName evidence="7">Helicase ATP-binding domain-containing protein</fullName>
    </recommendedName>
</protein>
<dbReference type="GO" id="GO:0055087">
    <property type="term" value="C:Ski complex"/>
    <property type="evidence" value="ECO:0007669"/>
    <property type="project" value="TreeGrafter"/>
</dbReference>
<evidence type="ECO:0000256" key="3">
    <source>
        <dbReference type="ARBA" id="ARBA00022806"/>
    </source>
</evidence>
<organism evidence="8 9">
    <name type="scientific">Diacronema lutheri</name>
    <name type="common">Unicellular marine alga</name>
    <name type="synonym">Monochrysis lutheri</name>
    <dbReference type="NCBI Taxonomy" id="2081491"/>
    <lineage>
        <taxon>Eukaryota</taxon>
        <taxon>Haptista</taxon>
        <taxon>Haptophyta</taxon>
        <taxon>Pavlovophyceae</taxon>
        <taxon>Pavlovales</taxon>
        <taxon>Pavlovaceae</taxon>
        <taxon>Diacronema</taxon>
    </lineage>
</organism>
<dbReference type="Proteomes" id="UP000751190">
    <property type="component" value="Unassembled WGS sequence"/>
</dbReference>
<evidence type="ECO:0000256" key="6">
    <source>
        <dbReference type="SAM" id="SignalP"/>
    </source>
</evidence>
<dbReference type="GO" id="GO:0003676">
    <property type="term" value="F:nucleic acid binding"/>
    <property type="evidence" value="ECO:0007669"/>
    <property type="project" value="InterPro"/>
</dbReference>
<keyword evidence="1" id="KW-0547">Nucleotide-binding</keyword>
<dbReference type="GO" id="GO:0005524">
    <property type="term" value="F:ATP binding"/>
    <property type="evidence" value="ECO:0007669"/>
    <property type="project" value="UniProtKB-KW"/>
</dbReference>
<feature type="region of interest" description="Disordered" evidence="5">
    <location>
        <begin position="1311"/>
        <end position="1364"/>
    </location>
</feature>
<reference evidence="8" key="1">
    <citation type="submission" date="2021-05" db="EMBL/GenBank/DDBJ databases">
        <title>The genome of the haptophyte Pavlova lutheri (Diacronema luteri, Pavlovales) - a model for lipid biosynthesis in eukaryotic algae.</title>
        <authorList>
            <person name="Hulatt C.J."/>
            <person name="Posewitz M.C."/>
        </authorList>
    </citation>
    <scope>NUCLEOTIDE SEQUENCE</scope>
    <source>
        <strain evidence="8">NIVA-4/92</strain>
    </source>
</reference>
<feature type="signal peptide" evidence="6">
    <location>
        <begin position="1"/>
        <end position="17"/>
    </location>
</feature>
<keyword evidence="3" id="KW-0347">Helicase</keyword>
<evidence type="ECO:0000256" key="2">
    <source>
        <dbReference type="ARBA" id="ARBA00022801"/>
    </source>
</evidence>
<sequence>MRALLLAVLATCRGAPATRRVAAARGRVRAVLVPPPAAAPAGQLSLDSLRAAARRGDNLDDVLESTQPFPLDGFQREALLAMLGGENVLLSAPTGSGKTAVGELAVLAAIAAGRRAVYTTPLKALSNQKFFDFCERFGSENVGLLTGDVCVQRDAPILLMTTEVFRNMLFDEPEAQRALGARARTRAANGLIDEVGVCVLDEFHYMGDRARGVTWEEVVIHAPRELQLLGLSATVPNGEQLRRWIEATHGRRTRLVRSDERPVPLRFHFVDGVSGVRPLFADAEAMPPAVAGASASASTGGATAEKGEGKAARSRGGFGAAGGSRARGGKGAKAARALRINAELLALTPAGTRAGGADAARRTAANDGGGMRALARRASRGGAPSKRATTSGGGRARSVGGDARTVRGWDGFPLAAQPRPRAPTPPSMPYLLRCLQRKGMLPAIVFIFSRAACDQAAAAAAADARSMLTAAEARELRIRVDAFERAQRAAAASGAGAAAVDAQALARLRAGVASHHAGQLPAFKKLVERLFADNLLKAVFATETLAAGVNMPCRTAVITALSKRGNSGIEPLGASSLLQMAGRAGRRGKDAVGHVVLAQSRWEGAEDAFRMVQRPADPIVSHFLLSYSSVLRTVVASGGLEGARRVLERSYGAFVRREAEAEAAERLAASGAADAPARGAADAAPERGAAARAEGLAVEAALVRAQLRAILGAAPAVAGDGGEAAPAHEANTAAREAEALAYAALAERLAAERNVLEWLCAQGEREQAERHADLLPFCSPGTRLRVRVAPPSAGPRPDANGGSGAEEAEAEAYQLAVVLRQNGPAALDAPRDAGGAAPSARADAEGAQVLVLAMAEGEGGARAPLDVAVLTAAHIAHIEMDDIQLESDAVAALAAAGPLSQPQAPRAGGAGGAGALGRAPIARVHLPPPICGATGWTRADDGAWRCPVAALGAEAEAALRALAVATRPLGNDGVDAASSDGPQVAQQRARIERLRAELERSPMHASPDAAEIARLGAQLAPLDKAEAKQRRRAARQAERRGAAASARAGGGASADASDLPYGDDSTWESLCGAYDVLVQYGAFAPAAPAPAPAAAAAVAAAAFFAADPPTDGATGAQTRVVGAVAEARMSALELSGFGRLVASLGGDNEVFLAAVLMSSNIFDGCAPHEVAAALSCLAAGELRQEQLCLLRPSERVLHAAEQLEPIALALLDAQASAGVEYPVNWSVQYAGLVQAWAAGLSWDEVMRATSLDAGDVLRLLSRTLELLRQTLNAPFVEPHVRESVREAMHNFDRAPIANDFLAQARVADAALGGGGDGADGADAPGAEEDEDEDEGRDDEGEGRVGWLGGDDVDDDDEVKAVLTS</sequence>
<gene>
    <name evidence="8" type="ORF">KFE25_012988</name>
</gene>
<evidence type="ECO:0000259" key="7">
    <source>
        <dbReference type="PROSITE" id="PS51192"/>
    </source>
</evidence>
<feature type="region of interest" description="Disordered" evidence="5">
    <location>
        <begin position="788"/>
        <end position="807"/>
    </location>
</feature>
<dbReference type="Pfam" id="PF08148">
    <property type="entry name" value="DSHCT"/>
    <property type="match status" value="1"/>
</dbReference>
<dbReference type="EMBL" id="JAGTXO010000041">
    <property type="protein sequence ID" value="KAG8459352.1"/>
    <property type="molecule type" value="Genomic_DNA"/>
</dbReference>
<evidence type="ECO:0000313" key="8">
    <source>
        <dbReference type="EMBL" id="KAG8459352.1"/>
    </source>
</evidence>
<dbReference type="InterPro" id="IPR011545">
    <property type="entry name" value="DEAD/DEAH_box_helicase_dom"/>
</dbReference>
<feature type="compositionally biased region" description="Acidic residues" evidence="5">
    <location>
        <begin position="1325"/>
        <end position="1340"/>
    </location>
</feature>
<feature type="chain" id="PRO_5035148159" description="Helicase ATP-binding domain-containing protein" evidence="6">
    <location>
        <begin position="18"/>
        <end position="1364"/>
    </location>
</feature>
<evidence type="ECO:0000313" key="9">
    <source>
        <dbReference type="Proteomes" id="UP000751190"/>
    </source>
</evidence>
<dbReference type="PROSITE" id="PS51192">
    <property type="entry name" value="HELICASE_ATP_BIND_1"/>
    <property type="match status" value="1"/>
</dbReference>
<dbReference type="PANTHER" id="PTHR12131">
    <property type="entry name" value="ATP-DEPENDENT RNA AND DNA HELICASE"/>
    <property type="match status" value="1"/>
</dbReference>
<dbReference type="OrthoDB" id="64767at2759"/>
<keyword evidence="2" id="KW-0378">Hydrolase</keyword>
<dbReference type="InterPro" id="IPR027417">
    <property type="entry name" value="P-loop_NTPase"/>
</dbReference>
<feature type="domain" description="Helicase ATP-binding" evidence="7">
    <location>
        <begin position="79"/>
        <end position="253"/>
    </location>
</feature>
<evidence type="ECO:0000256" key="1">
    <source>
        <dbReference type="ARBA" id="ARBA00022741"/>
    </source>
</evidence>
<proteinExistence type="predicted"/>
<dbReference type="GO" id="GO:0070478">
    <property type="term" value="P:nuclear-transcribed mRNA catabolic process, 3'-5' exonucleolytic nonsense-mediated decay"/>
    <property type="evidence" value="ECO:0007669"/>
    <property type="project" value="TreeGrafter"/>
</dbReference>
<evidence type="ECO:0000256" key="4">
    <source>
        <dbReference type="ARBA" id="ARBA00022840"/>
    </source>
</evidence>
<dbReference type="Gene3D" id="3.40.50.300">
    <property type="entry name" value="P-loop containing nucleotide triphosphate hydrolases"/>
    <property type="match status" value="2"/>
</dbReference>
<dbReference type="Gene3D" id="1.10.3380.30">
    <property type="match status" value="1"/>
</dbReference>
<dbReference type="InterPro" id="IPR001650">
    <property type="entry name" value="Helicase_C-like"/>
</dbReference>
<accession>A0A8J6C216</accession>
<dbReference type="GO" id="GO:0004386">
    <property type="term" value="F:helicase activity"/>
    <property type="evidence" value="ECO:0007669"/>
    <property type="project" value="UniProtKB-KW"/>
</dbReference>
<dbReference type="InterPro" id="IPR050699">
    <property type="entry name" value="RNA-DNA_Helicase"/>
</dbReference>
<feature type="region of interest" description="Disordered" evidence="5">
    <location>
        <begin position="357"/>
        <end position="402"/>
    </location>
</feature>
<dbReference type="SMART" id="SM01142">
    <property type="entry name" value="DSHCT"/>
    <property type="match status" value="1"/>
</dbReference>
<feature type="region of interest" description="Disordered" evidence="5">
    <location>
        <begin position="1024"/>
        <end position="1059"/>
    </location>
</feature>
<dbReference type="GO" id="GO:0016787">
    <property type="term" value="F:hydrolase activity"/>
    <property type="evidence" value="ECO:0007669"/>
    <property type="project" value="UniProtKB-KW"/>
</dbReference>
<keyword evidence="9" id="KW-1185">Reference proteome</keyword>
<feature type="compositionally biased region" description="Gly residues" evidence="5">
    <location>
        <begin position="316"/>
        <end position="330"/>
    </location>
</feature>
<feature type="compositionally biased region" description="Low complexity" evidence="5">
    <location>
        <begin position="357"/>
        <end position="366"/>
    </location>
</feature>
<dbReference type="Pfam" id="PF00270">
    <property type="entry name" value="DEAD"/>
    <property type="match status" value="1"/>
</dbReference>
<dbReference type="PANTHER" id="PTHR12131:SF1">
    <property type="entry name" value="ATP-DEPENDENT RNA HELICASE SUPV3L1, MITOCHONDRIAL-RELATED"/>
    <property type="match status" value="1"/>
</dbReference>
<feature type="compositionally biased region" description="Low complexity" evidence="5">
    <location>
        <begin position="292"/>
        <end position="304"/>
    </location>
</feature>
<keyword evidence="6" id="KW-0732">Signal</keyword>
<feature type="region of interest" description="Disordered" evidence="5">
    <location>
        <begin position="292"/>
        <end position="330"/>
    </location>
</feature>
<name>A0A8J6C216_DIALT</name>